<keyword evidence="1" id="KW-0812">Transmembrane</keyword>
<proteinExistence type="predicted"/>
<evidence type="ECO:0000256" key="1">
    <source>
        <dbReference type="SAM" id="Phobius"/>
    </source>
</evidence>
<accession>A0A9D1PVL7</accession>
<keyword evidence="1" id="KW-0472">Membrane</keyword>
<evidence type="ECO:0000313" key="3">
    <source>
        <dbReference type="EMBL" id="HIW00128.1"/>
    </source>
</evidence>
<sequence length="323" mass="35312">MGLFHAYLPVLAFAALFRDTQALQNTDYEVVRKDVTTLLHQADRDAADFSEEARAQALFAVCAFADEALLTSAWVHRGRWARETLQRTLCGTVNAGKEFFDHCAELLHAMDRLTGTSAGKQPSAVPGKTAEKTLLDEPIELTQPIASPAGPADAARTHELANTARRPFLSLRPARPVSLPAGTSLDLAPRHVADTEADTAHPLLLWQEEALALYGAALSMGFCGQYYDPAARSRLAAIALESLEKAQRGRIAFSELSDNARRLTPEAYYMPEAARPHRGLHLTLLAPLVLIPALATLLLYHTYNHTISLFVAEWVQEFGAGSF</sequence>
<dbReference type="InterPro" id="IPR038522">
    <property type="entry name" value="T4/T6SS_DotU_sf"/>
</dbReference>
<feature type="domain" description="Type IV / VI secretion system DotU" evidence="2">
    <location>
        <begin position="4"/>
        <end position="109"/>
    </location>
</feature>
<reference evidence="3" key="1">
    <citation type="journal article" date="2021" name="PeerJ">
        <title>Extensive microbial diversity within the chicken gut microbiome revealed by metagenomics and culture.</title>
        <authorList>
            <person name="Gilroy R."/>
            <person name="Ravi A."/>
            <person name="Getino M."/>
            <person name="Pursley I."/>
            <person name="Horton D.L."/>
            <person name="Alikhan N.F."/>
            <person name="Baker D."/>
            <person name="Gharbi K."/>
            <person name="Hall N."/>
            <person name="Watson M."/>
            <person name="Adriaenssens E.M."/>
            <person name="Foster-Nyarko E."/>
            <person name="Jarju S."/>
            <person name="Secka A."/>
            <person name="Antonio M."/>
            <person name="Oren A."/>
            <person name="Chaudhuri R.R."/>
            <person name="La Ragione R."/>
            <person name="Hildebrand F."/>
            <person name="Pallen M.J."/>
        </authorList>
    </citation>
    <scope>NUCLEOTIDE SEQUENCE</scope>
    <source>
        <strain evidence="3">ChiHecec2B26-446</strain>
    </source>
</reference>
<name>A0A9D1PVL7_9BACT</name>
<evidence type="ECO:0000259" key="2">
    <source>
        <dbReference type="Pfam" id="PF09850"/>
    </source>
</evidence>
<dbReference type="Proteomes" id="UP000886752">
    <property type="component" value="Unassembled WGS sequence"/>
</dbReference>
<dbReference type="EMBL" id="DXHV01000033">
    <property type="protein sequence ID" value="HIW00128.1"/>
    <property type="molecule type" value="Genomic_DNA"/>
</dbReference>
<dbReference type="Gene3D" id="1.25.40.590">
    <property type="entry name" value="Type IV / VI secretion system, DotU"/>
    <property type="match status" value="1"/>
</dbReference>
<dbReference type="AlphaFoldDB" id="A0A9D1PVL7"/>
<comment type="caution">
    <text evidence="3">The sequence shown here is derived from an EMBL/GenBank/DDBJ whole genome shotgun (WGS) entry which is preliminary data.</text>
</comment>
<organism evidence="3 4">
    <name type="scientific">Candidatus Desulfovibrio intestinipullorum</name>
    <dbReference type="NCBI Taxonomy" id="2838536"/>
    <lineage>
        <taxon>Bacteria</taxon>
        <taxon>Pseudomonadati</taxon>
        <taxon>Thermodesulfobacteriota</taxon>
        <taxon>Desulfovibrionia</taxon>
        <taxon>Desulfovibrionales</taxon>
        <taxon>Desulfovibrionaceae</taxon>
        <taxon>Desulfovibrio</taxon>
    </lineage>
</organism>
<evidence type="ECO:0000313" key="4">
    <source>
        <dbReference type="Proteomes" id="UP000886752"/>
    </source>
</evidence>
<reference evidence="3" key="2">
    <citation type="submission" date="2021-04" db="EMBL/GenBank/DDBJ databases">
        <authorList>
            <person name="Gilroy R."/>
        </authorList>
    </citation>
    <scope>NUCLEOTIDE SEQUENCE</scope>
    <source>
        <strain evidence="3">ChiHecec2B26-446</strain>
    </source>
</reference>
<dbReference type="InterPro" id="IPR017732">
    <property type="entry name" value="T4/T6SS_DotU"/>
</dbReference>
<dbReference type="Pfam" id="PF09850">
    <property type="entry name" value="DotU"/>
    <property type="match status" value="1"/>
</dbReference>
<dbReference type="PANTHER" id="PTHR38033">
    <property type="entry name" value="MEMBRANE PROTEIN-RELATED"/>
    <property type="match status" value="1"/>
</dbReference>
<gene>
    <name evidence="3" type="ORF">H9894_02940</name>
</gene>
<dbReference type="PANTHER" id="PTHR38033:SF1">
    <property type="entry name" value="DOTU FAMILY TYPE IV_VI SECRETION SYSTEM PROTEIN"/>
    <property type="match status" value="1"/>
</dbReference>
<keyword evidence="1" id="KW-1133">Transmembrane helix</keyword>
<protein>
    <submittedName>
        <fullName evidence="3">DotU family type IV/VI secretion system protein</fullName>
    </submittedName>
</protein>
<feature type="transmembrane region" description="Helical" evidence="1">
    <location>
        <begin position="280"/>
        <end position="300"/>
    </location>
</feature>